<evidence type="ECO:0000256" key="1">
    <source>
        <dbReference type="SAM" id="MobiDB-lite"/>
    </source>
</evidence>
<keyword evidence="3" id="KW-1185">Reference proteome</keyword>
<dbReference type="Gene3D" id="2.160.20.10">
    <property type="entry name" value="Single-stranded right-handed beta-helix, Pectin lyase-like"/>
    <property type="match status" value="1"/>
</dbReference>
<dbReference type="PROSITE" id="PS51257">
    <property type="entry name" value="PROKAR_LIPOPROTEIN"/>
    <property type="match status" value="1"/>
</dbReference>
<evidence type="ECO:0000313" key="3">
    <source>
        <dbReference type="Proteomes" id="UP000286990"/>
    </source>
</evidence>
<accession>A0A3R8RMM2</accession>
<dbReference type="RefSeq" id="WP_125223558.1">
    <property type="nucleotide sequence ID" value="NZ_QUSX01000002.1"/>
</dbReference>
<dbReference type="AlphaFoldDB" id="A0A3R8RMM2"/>
<organism evidence="2 3">
    <name type="scientific">Maribacter algicola</name>
    <dbReference type="NCBI Taxonomy" id="2498892"/>
    <lineage>
        <taxon>Bacteria</taxon>
        <taxon>Pseudomonadati</taxon>
        <taxon>Bacteroidota</taxon>
        <taxon>Flavobacteriia</taxon>
        <taxon>Flavobacteriales</taxon>
        <taxon>Flavobacteriaceae</taxon>
        <taxon>Maribacter</taxon>
    </lineage>
</organism>
<comment type="caution">
    <text evidence="2">The sequence shown here is derived from an EMBL/GenBank/DDBJ whole genome shotgun (WGS) entry which is preliminary data.</text>
</comment>
<dbReference type="EMBL" id="QUSX01000002">
    <property type="protein sequence ID" value="RRQ48836.1"/>
    <property type="molecule type" value="Genomic_DNA"/>
</dbReference>
<dbReference type="OrthoDB" id="8737820at2"/>
<reference evidence="3" key="1">
    <citation type="submission" date="2018-12" db="EMBL/GenBank/DDBJ databases">
        <title>Maribacter lutimaris sp. nov., isolated from marine sediment.</title>
        <authorList>
            <person name="Kim K.K."/>
        </authorList>
    </citation>
    <scope>NUCLEOTIDE SEQUENCE [LARGE SCALE GENOMIC DNA]</scope>
    <source>
        <strain evidence="3">PoM-212</strain>
    </source>
</reference>
<name>A0A3R8RMM2_9FLAO</name>
<feature type="region of interest" description="Disordered" evidence="1">
    <location>
        <begin position="109"/>
        <end position="156"/>
    </location>
</feature>
<dbReference type="Proteomes" id="UP000286990">
    <property type="component" value="Unassembled WGS sequence"/>
</dbReference>
<dbReference type="InterPro" id="IPR011050">
    <property type="entry name" value="Pectin_lyase_fold/virulence"/>
</dbReference>
<evidence type="ECO:0000313" key="2">
    <source>
        <dbReference type="EMBL" id="RRQ48836.1"/>
    </source>
</evidence>
<feature type="compositionally biased region" description="Low complexity" evidence="1">
    <location>
        <begin position="109"/>
        <end position="149"/>
    </location>
</feature>
<dbReference type="SMART" id="SM00710">
    <property type="entry name" value="PbH1"/>
    <property type="match status" value="5"/>
</dbReference>
<dbReference type="InterPro" id="IPR012334">
    <property type="entry name" value="Pectin_lyas_fold"/>
</dbReference>
<sequence length="623" mass="67141">MKLTYPTLSKACLGLIASFSLYSCSKDADLLSDYVINNDAKDVLNKLVVDDSFYVRAQRTLILDVLSNDAFEDLGNVRIINTTAPELGTVVINDNNTLTYTVYEPVVTETTPPATETTPPATETTPPATETTPPATETAPEPSQPAQEPAPAPAAEEDTFTYTAEETDASGNTTTQQATVTVNIINDKAPTTGANVFYVTANGSAGNNGKSESAAWSLAHAFANAKAGDYVHIKAGNYGGQQLSINRSGSAGNPIVFMGYKNTPGDIVASQGSTFSYGDQANAAEMPLLDANNTGEGIKIGGSYVELQNFQVKDYSKGIQVTGNHVLLDNVVVLDMGNQNVSGYDGFGIHIMNTNNCLVQNSYIENATAEAFKIYGGGNNQVRYLEVRSDNIPNPTGYYILLTNTANNVVEDSRVERAPGLSHPGHGLVCKWNSKNNVFRRCETKYTNVEMNFSDVTGNLYEDIKIIGQGRDHYEGHVEFRNGANNNTIRNIVISDVSYAFSFSDIDDGFTPSPDTDAPNAGFNNSIQNATVENAGAIFRALPSYTIGGDINAFMRNNTFENCAFNNYSVLANLLMRNEGNAFINCSFKNGSNGVKAINGSPYRSDIINNIKFTNCTFENATQ</sequence>
<protein>
    <submittedName>
        <fullName evidence="2">Uncharacterized protein</fullName>
    </submittedName>
</protein>
<proteinExistence type="predicted"/>
<gene>
    <name evidence="2" type="ORF">DZC72_14310</name>
</gene>
<dbReference type="SUPFAM" id="SSF51126">
    <property type="entry name" value="Pectin lyase-like"/>
    <property type="match status" value="1"/>
</dbReference>
<dbReference type="InterPro" id="IPR006626">
    <property type="entry name" value="PbH1"/>
</dbReference>